<evidence type="ECO:0000313" key="2">
    <source>
        <dbReference type="EMBL" id="BAD69385.1"/>
    </source>
</evidence>
<accession>Q5VME0</accession>
<dbReference type="EMBL" id="AP006860">
    <property type="protein sequence ID" value="BAD69385.1"/>
    <property type="molecule type" value="Genomic_DNA"/>
</dbReference>
<gene>
    <name evidence="2" type="primary">B1026E06.8</name>
</gene>
<proteinExistence type="predicted"/>
<feature type="domain" description="GH3 middle" evidence="1">
    <location>
        <begin position="89"/>
        <end position="117"/>
    </location>
</feature>
<name>Q5VME0_ORYSJ</name>
<dbReference type="InterPro" id="IPR055377">
    <property type="entry name" value="GH3_M"/>
</dbReference>
<dbReference type="Pfam" id="PF23571">
    <property type="entry name" value="GH3_M"/>
    <property type="match status" value="1"/>
</dbReference>
<organism evidence="2 3">
    <name type="scientific">Oryza sativa subsp. japonica</name>
    <name type="common">Rice</name>
    <dbReference type="NCBI Taxonomy" id="39947"/>
    <lineage>
        <taxon>Eukaryota</taxon>
        <taxon>Viridiplantae</taxon>
        <taxon>Streptophyta</taxon>
        <taxon>Embryophyta</taxon>
        <taxon>Tracheophyta</taxon>
        <taxon>Spermatophyta</taxon>
        <taxon>Magnoliopsida</taxon>
        <taxon>Liliopsida</taxon>
        <taxon>Poales</taxon>
        <taxon>Poaceae</taxon>
        <taxon>BOP clade</taxon>
        <taxon>Oryzoideae</taxon>
        <taxon>Oryzeae</taxon>
        <taxon>Oryzinae</taxon>
        <taxon>Oryza</taxon>
        <taxon>Oryza sativa</taxon>
    </lineage>
</organism>
<evidence type="ECO:0000313" key="3">
    <source>
        <dbReference type="Proteomes" id="UP000000763"/>
    </source>
</evidence>
<protein>
    <recommendedName>
        <fullName evidence="1">GH3 middle domain-containing protein</fullName>
    </recommendedName>
</protein>
<sequence length="133" mass="14694">MATELDPHVGAFQSNTFLLASVVVTGENLLRKGESMVEWGEEAAKEQSSAIDFLVIKHFVGEALLVLGTDYLASECAIGINLEAGGYHIIETSKTYELIAAMFRGLYRFRISDVVELEYRFHLRCHPGALSPT</sequence>
<reference evidence="3" key="2">
    <citation type="journal article" date="2008" name="Nucleic Acids Res.">
        <title>The rice annotation project database (RAP-DB): 2008 update.</title>
        <authorList>
            <consortium name="The rice annotation project (RAP)"/>
        </authorList>
    </citation>
    <scope>GENOME REANNOTATION</scope>
    <source>
        <strain evidence="3">cv. Nipponbare</strain>
    </source>
</reference>
<dbReference type="AlphaFoldDB" id="Q5VME0"/>
<reference evidence="3" key="1">
    <citation type="journal article" date="2005" name="Nature">
        <title>The map-based sequence of the rice genome.</title>
        <authorList>
            <consortium name="International rice genome sequencing project (IRGSP)"/>
            <person name="Matsumoto T."/>
            <person name="Wu J."/>
            <person name="Kanamori H."/>
            <person name="Katayose Y."/>
            <person name="Fujisawa M."/>
            <person name="Namiki N."/>
            <person name="Mizuno H."/>
            <person name="Yamamoto K."/>
            <person name="Antonio B.A."/>
            <person name="Baba T."/>
            <person name="Sakata K."/>
            <person name="Nagamura Y."/>
            <person name="Aoki H."/>
            <person name="Arikawa K."/>
            <person name="Arita K."/>
            <person name="Bito T."/>
            <person name="Chiden Y."/>
            <person name="Fujitsuka N."/>
            <person name="Fukunaka R."/>
            <person name="Hamada M."/>
            <person name="Harada C."/>
            <person name="Hayashi A."/>
            <person name="Hijishita S."/>
            <person name="Honda M."/>
            <person name="Hosokawa S."/>
            <person name="Ichikawa Y."/>
            <person name="Idonuma A."/>
            <person name="Iijima M."/>
            <person name="Ikeda M."/>
            <person name="Ikeno M."/>
            <person name="Ito K."/>
            <person name="Ito S."/>
            <person name="Ito T."/>
            <person name="Ito Y."/>
            <person name="Ito Y."/>
            <person name="Iwabuchi A."/>
            <person name="Kamiya K."/>
            <person name="Karasawa W."/>
            <person name="Kurita K."/>
            <person name="Katagiri S."/>
            <person name="Kikuta A."/>
            <person name="Kobayashi H."/>
            <person name="Kobayashi N."/>
            <person name="Machita K."/>
            <person name="Maehara T."/>
            <person name="Masukawa M."/>
            <person name="Mizubayashi T."/>
            <person name="Mukai Y."/>
            <person name="Nagasaki H."/>
            <person name="Nagata Y."/>
            <person name="Naito S."/>
            <person name="Nakashima M."/>
            <person name="Nakama Y."/>
            <person name="Nakamichi Y."/>
            <person name="Nakamura M."/>
            <person name="Meguro A."/>
            <person name="Negishi M."/>
            <person name="Ohta I."/>
            <person name="Ohta T."/>
            <person name="Okamoto M."/>
            <person name="Ono N."/>
            <person name="Saji S."/>
            <person name="Sakaguchi M."/>
            <person name="Sakai K."/>
            <person name="Shibata M."/>
            <person name="Shimokawa T."/>
            <person name="Song J."/>
            <person name="Takazaki Y."/>
            <person name="Terasawa K."/>
            <person name="Tsugane M."/>
            <person name="Tsuji K."/>
            <person name="Ueda S."/>
            <person name="Waki K."/>
            <person name="Yamagata H."/>
            <person name="Yamamoto M."/>
            <person name="Yamamoto S."/>
            <person name="Yamane H."/>
            <person name="Yoshiki S."/>
            <person name="Yoshihara R."/>
            <person name="Yukawa K."/>
            <person name="Zhong H."/>
            <person name="Yano M."/>
            <person name="Yuan Q."/>
            <person name="Ouyang S."/>
            <person name="Liu J."/>
            <person name="Jones K.M."/>
            <person name="Gansberger K."/>
            <person name="Moffat K."/>
            <person name="Hill J."/>
            <person name="Bera J."/>
            <person name="Fadrosh D."/>
            <person name="Jin S."/>
            <person name="Johri S."/>
            <person name="Kim M."/>
            <person name="Overton L."/>
            <person name="Reardon M."/>
            <person name="Tsitrin T."/>
            <person name="Vuong H."/>
            <person name="Weaver B."/>
            <person name="Ciecko A."/>
            <person name="Tallon L."/>
            <person name="Jackson J."/>
            <person name="Pai G."/>
            <person name="Aken S.V."/>
            <person name="Utterback T."/>
            <person name="Reidmuller S."/>
            <person name="Feldblyum T."/>
            <person name="Hsiao J."/>
            <person name="Zismann V."/>
            <person name="Iobst S."/>
            <person name="de Vazeille A.R."/>
            <person name="Buell C.R."/>
            <person name="Ying K."/>
            <person name="Li Y."/>
            <person name="Lu T."/>
            <person name="Huang Y."/>
            <person name="Zhao Q."/>
            <person name="Feng Q."/>
            <person name="Zhang L."/>
            <person name="Zhu J."/>
            <person name="Weng Q."/>
            <person name="Mu J."/>
            <person name="Lu Y."/>
            <person name="Fan D."/>
            <person name="Liu Y."/>
            <person name="Guan J."/>
            <person name="Zhang Y."/>
            <person name="Yu S."/>
            <person name="Liu X."/>
            <person name="Zhang Y."/>
            <person name="Hong G."/>
            <person name="Han B."/>
            <person name="Choisne N."/>
            <person name="Demange N."/>
            <person name="Orjeda G."/>
            <person name="Samain S."/>
            <person name="Cattolico L."/>
            <person name="Pelletier E."/>
            <person name="Couloux A."/>
            <person name="Segurens B."/>
            <person name="Wincker P."/>
            <person name="D'Hont A."/>
            <person name="Scarpelli C."/>
            <person name="Weissenbach J."/>
            <person name="Salanoubat M."/>
            <person name="Quetier F."/>
            <person name="Yu Y."/>
            <person name="Kim H.R."/>
            <person name="Rambo T."/>
            <person name="Currie J."/>
            <person name="Collura K."/>
            <person name="Luo M."/>
            <person name="Yang T."/>
            <person name="Ammiraju J.S.S."/>
            <person name="Engler F."/>
            <person name="Soderlund C."/>
            <person name="Wing R.A."/>
            <person name="Palmer L.E."/>
            <person name="de la Bastide M."/>
            <person name="Spiegel L."/>
            <person name="Nascimento L."/>
            <person name="Zutavern T."/>
            <person name="O'Shaughnessy A."/>
            <person name="Dike S."/>
            <person name="Dedhia N."/>
            <person name="Preston R."/>
            <person name="Balija V."/>
            <person name="McCombie W.R."/>
            <person name="Chow T."/>
            <person name="Chen H."/>
            <person name="Chung M."/>
            <person name="Chen C."/>
            <person name="Shaw J."/>
            <person name="Wu H."/>
            <person name="Hsiao K."/>
            <person name="Chao Y."/>
            <person name="Chu M."/>
            <person name="Cheng C."/>
            <person name="Hour A."/>
            <person name="Lee P."/>
            <person name="Lin S."/>
            <person name="Lin Y."/>
            <person name="Liou J."/>
            <person name="Liu S."/>
            <person name="Hsing Y."/>
            <person name="Raghuvanshi S."/>
            <person name="Mohanty A."/>
            <person name="Bharti A.K."/>
            <person name="Gaur A."/>
            <person name="Gupta V."/>
            <person name="Kumar D."/>
            <person name="Ravi V."/>
            <person name="Vij S."/>
            <person name="Kapur A."/>
            <person name="Khurana P."/>
            <person name="Khurana P."/>
            <person name="Khurana J.P."/>
            <person name="Tyagi A.K."/>
            <person name="Gaikwad K."/>
            <person name="Singh A."/>
            <person name="Dalal V."/>
            <person name="Srivastava S."/>
            <person name="Dixit A."/>
            <person name="Pal A.K."/>
            <person name="Ghazi I.A."/>
            <person name="Yadav M."/>
            <person name="Pandit A."/>
            <person name="Bhargava A."/>
            <person name="Sureshbabu K."/>
            <person name="Batra K."/>
            <person name="Sharma T.R."/>
            <person name="Mohapatra T."/>
            <person name="Singh N.K."/>
            <person name="Messing J."/>
            <person name="Nelson A.B."/>
            <person name="Fuks G."/>
            <person name="Kavchok S."/>
            <person name="Keizer G."/>
            <person name="Linton E."/>
            <person name="Llaca V."/>
            <person name="Song R."/>
            <person name="Tanyolac B."/>
            <person name="Young S."/>
            <person name="Ho-Il K."/>
            <person name="Hahn J.H."/>
            <person name="Sangsakoo G."/>
            <person name="Vanavichit A."/>
            <person name="de Mattos Luiz.A.T."/>
            <person name="Zimmer P.D."/>
            <person name="Malone G."/>
            <person name="Dellagostin O."/>
            <person name="de Oliveira A.C."/>
            <person name="Bevan M."/>
            <person name="Bancroft I."/>
            <person name="Minx P."/>
            <person name="Cordum H."/>
            <person name="Wilson R."/>
            <person name="Cheng Z."/>
            <person name="Jin W."/>
            <person name="Jiang J."/>
            <person name="Leong S.A."/>
            <person name="Iwama H."/>
            <person name="Gojobori T."/>
            <person name="Itoh T."/>
            <person name="Niimura Y."/>
            <person name="Fujii Y."/>
            <person name="Habara T."/>
            <person name="Sakai H."/>
            <person name="Sato Y."/>
            <person name="Wilson G."/>
            <person name="Kumar K."/>
            <person name="McCouch S."/>
            <person name="Juretic N."/>
            <person name="Hoen D."/>
            <person name="Wright S."/>
            <person name="Bruskiewich R."/>
            <person name="Bureau T."/>
            <person name="Miyao A."/>
            <person name="Hirochika H."/>
            <person name="Nishikawa T."/>
            <person name="Kadowaki K."/>
            <person name="Sugiura M."/>
            <person name="Burr B."/>
            <person name="Sasaki T."/>
        </authorList>
    </citation>
    <scope>NUCLEOTIDE SEQUENCE [LARGE SCALE GENOMIC DNA]</scope>
    <source>
        <strain evidence="3">cv. Nipponbare</strain>
    </source>
</reference>
<dbReference type="Proteomes" id="UP000000763">
    <property type="component" value="Chromosome 6"/>
</dbReference>
<evidence type="ECO:0000259" key="1">
    <source>
        <dbReference type="Pfam" id="PF23571"/>
    </source>
</evidence>